<proteinExistence type="predicted"/>
<dbReference type="Proteomes" id="UP000664032">
    <property type="component" value="Unassembled WGS sequence"/>
</dbReference>
<dbReference type="EMBL" id="JAFIQS020000005">
    <property type="protein sequence ID" value="KAH9481401.1"/>
    <property type="molecule type" value="Genomic_DNA"/>
</dbReference>
<evidence type="ECO:0000313" key="2">
    <source>
        <dbReference type="Proteomes" id="UP000664032"/>
    </source>
</evidence>
<accession>A0ACB8H0M4</accession>
<organism evidence="1 2">
    <name type="scientific">Psilocybe cubensis</name>
    <name type="common">Psychedelic mushroom</name>
    <name type="synonym">Stropharia cubensis</name>
    <dbReference type="NCBI Taxonomy" id="181762"/>
    <lineage>
        <taxon>Eukaryota</taxon>
        <taxon>Fungi</taxon>
        <taxon>Dikarya</taxon>
        <taxon>Basidiomycota</taxon>
        <taxon>Agaricomycotina</taxon>
        <taxon>Agaricomycetes</taxon>
        <taxon>Agaricomycetidae</taxon>
        <taxon>Agaricales</taxon>
        <taxon>Agaricineae</taxon>
        <taxon>Strophariaceae</taxon>
        <taxon>Psilocybe</taxon>
    </lineage>
</organism>
<comment type="caution">
    <text evidence="1">The sequence shown here is derived from an EMBL/GenBank/DDBJ whole genome shotgun (WGS) entry which is preliminary data.</text>
</comment>
<reference evidence="1" key="1">
    <citation type="submission" date="2021-10" db="EMBL/GenBank/DDBJ databases">
        <title>Psilocybe cubensis genome.</title>
        <authorList>
            <person name="Mckernan K.J."/>
            <person name="Crawford S."/>
            <person name="Trippe A."/>
            <person name="Kane L.T."/>
            <person name="Mclaughlin S."/>
        </authorList>
    </citation>
    <scope>NUCLEOTIDE SEQUENCE</scope>
    <source>
        <strain evidence="1">MGC-MH-2018</strain>
    </source>
</reference>
<protein>
    <submittedName>
        <fullName evidence="1">Uncharacterized protein</fullName>
    </submittedName>
</protein>
<evidence type="ECO:0000313" key="1">
    <source>
        <dbReference type="EMBL" id="KAH9481401.1"/>
    </source>
</evidence>
<sequence>MFQCSSFNQAFLSQLQVAKIQLKYTRKNRPEYFDVPATSCHLQPNIYWKPVWVNAYIKSVHLGMTDYVVRPKRRRNGAFKAVDPCLGYYIPLPRDTHPGPETMRQLPDGGSNREMEKKAETAATGGKMAVDELDVGPDVDSLSCADELDRLHRQENRDYGSGSDSDGHTVTRSRCRNRRRIVASPPSSPSSSLQWANADWAILIPGPVAALSRDVNRTRPHQASGTSSPKPYDHVQKEPQSETLTVEAFLKRSAQKTYTSKRKRGRQKRVLHTKLIAGGLESEAHEEQHNREDERDNENVYLNANTIQLRSREIIRALSPTSPGFSSDISSDMETETERLSGSRNSSSPSSKTKKYTKSKKTSKKKSKSLRKRIYEAAISTHVDPDPYFACSQKAGSVSTRIPLRFVPGVHVGSIGGSETHSSKRVMKMKKRSFTLIDPRKSVGIRTAAFSSKIRPPNLAFNNVQNVLPSNSRMTGKKTQGKWKWDPQLGAPMIGPKQQFLESKVEAKKERIKQDVPETKPGISPLVFIPMLEAEASYSSLFRGRGARPAEMAQPEKRSRLKTGPVKTQANRSSSKGTE</sequence>
<name>A0ACB8H0M4_PSICU</name>
<gene>
    <name evidence="1" type="ORF">JR316_0005927</name>
</gene>
<keyword evidence="2" id="KW-1185">Reference proteome</keyword>